<dbReference type="InterPro" id="IPR059180">
    <property type="entry name" value="3D_YorM"/>
</dbReference>
<dbReference type="Pfam" id="PF06725">
    <property type="entry name" value="3D"/>
    <property type="match status" value="1"/>
</dbReference>
<evidence type="ECO:0000259" key="3">
    <source>
        <dbReference type="PROSITE" id="PS51109"/>
    </source>
</evidence>
<dbReference type="PANTHER" id="PTHR39160:SF4">
    <property type="entry name" value="RESUSCITATION-PROMOTING FACTOR RPFB"/>
    <property type="match status" value="1"/>
</dbReference>
<dbReference type="GO" id="GO:0019867">
    <property type="term" value="C:outer membrane"/>
    <property type="evidence" value="ECO:0007669"/>
    <property type="project" value="InterPro"/>
</dbReference>
<dbReference type="PROSITE" id="PS51109">
    <property type="entry name" value="G5"/>
    <property type="match status" value="1"/>
</dbReference>
<organism evidence="4 5">
    <name type="scientific">Cohnella zeiphila</name>
    <dbReference type="NCBI Taxonomy" id="2761120"/>
    <lineage>
        <taxon>Bacteria</taxon>
        <taxon>Bacillati</taxon>
        <taxon>Bacillota</taxon>
        <taxon>Bacilli</taxon>
        <taxon>Bacillales</taxon>
        <taxon>Paenibacillaceae</taxon>
        <taxon>Cohnella</taxon>
    </lineage>
</organism>
<dbReference type="EMBL" id="JACJVO010000026">
    <property type="protein sequence ID" value="MBB6733396.1"/>
    <property type="molecule type" value="Genomic_DNA"/>
</dbReference>
<feature type="domain" description="G5" evidence="3">
    <location>
        <begin position="165"/>
        <end position="245"/>
    </location>
</feature>
<keyword evidence="5" id="KW-1185">Reference proteome</keyword>
<dbReference type="Pfam" id="PF07501">
    <property type="entry name" value="G5"/>
    <property type="match status" value="1"/>
</dbReference>
<dbReference type="SUPFAM" id="SSF50685">
    <property type="entry name" value="Barwin-like endoglucanases"/>
    <property type="match status" value="1"/>
</dbReference>
<feature type="transmembrane region" description="Helical" evidence="2">
    <location>
        <begin position="30"/>
        <end position="49"/>
    </location>
</feature>
<name>A0A7X0SNX6_9BACL</name>
<evidence type="ECO:0000256" key="2">
    <source>
        <dbReference type="SAM" id="Phobius"/>
    </source>
</evidence>
<dbReference type="Gene3D" id="2.40.40.10">
    <property type="entry name" value="RlpA-like domain"/>
    <property type="match status" value="1"/>
</dbReference>
<dbReference type="InterPro" id="IPR011098">
    <property type="entry name" value="G5_dom"/>
</dbReference>
<keyword evidence="2" id="KW-0812">Transmembrane</keyword>
<dbReference type="GO" id="GO:0004553">
    <property type="term" value="F:hydrolase activity, hydrolyzing O-glycosyl compounds"/>
    <property type="evidence" value="ECO:0007669"/>
    <property type="project" value="InterPro"/>
</dbReference>
<keyword evidence="2" id="KW-0472">Membrane</keyword>
<evidence type="ECO:0000313" key="4">
    <source>
        <dbReference type="EMBL" id="MBB6733396.1"/>
    </source>
</evidence>
<dbReference type="InterPro" id="IPR036908">
    <property type="entry name" value="RlpA-like_sf"/>
</dbReference>
<dbReference type="AlphaFoldDB" id="A0A7X0SNX6"/>
<protein>
    <submittedName>
        <fullName evidence="4">DUF348 domain-containing protein</fullName>
    </submittedName>
</protein>
<reference evidence="4 5" key="1">
    <citation type="submission" date="2020-08" db="EMBL/GenBank/DDBJ databases">
        <title>Cohnella phylogeny.</title>
        <authorList>
            <person name="Dunlap C."/>
        </authorList>
    </citation>
    <scope>NUCLEOTIDE SEQUENCE [LARGE SCALE GENOMIC DNA]</scope>
    <source>
        <strain evidence="4 5">CBP 2801</strain>
    </source>
</reference>
<dbReference type="SMART" id="SM01208">
    <property type="entry name" value="G5"/>
    <property type="match status" value="1"/>
</dbReference>
<accession>A0A7X0SNX6</accession>
<dbReference type="Proteomes" id="UP000564644">
    <property type="component" value="Unassembled WGS sequence"/>
</dbReference>
<dbReference type="InterPro" id="IPR051933">
    <property type="entry name" value="Resuscitation_pf_RpfB"/>
</dbReference>
<dbReference type="Pfam" id="PF03990">
    <property type="entry name" value="DUF348"/>
    <property type="match status" value="2"/>
</dbReference>
<comment type="caution">
    <text evidence="4">The sequence shown here is derived from an EMBL/GenBank/DDBJ whole genome shotgun (WGS) entry which is preliminary data.</text>
</comment>
<keyword evidence="1" id="KW-0732">Signal</keyword>
<proteinExistence type="predicted"/>
<dbReference type="InterPro" id="IPR010611">
    <property type="entry name" value="3D_dom"/>
</dbReference>
<gene>
    <name evidence="4" type="ORF">H7C18_20945</name>
</gene>
<dbReference type="InterPro" id="IPR007137">
    <property type="entry name" value="DUF348"/>
</dbReference>
<dbReference type="Gene3D" id="2.20.230.10">
    <property type="entry name" value="Resuscitation-promoting factor rpfb"/>
    <property type="match status" value="1"/>
</dbReference>
<dbReference type="GO" id="GO:0009254">
    <property type="term" value="P:peptidoglycan turnover"/>
    <property type="evidence" value="ECO:0007669"/>
    <property type="project" value="InterPro"/>
</dbReference>
<keyword evidence="2" id="KW-1133">Transmembrane helix</keyword>
<evidence type="ECO:0000256" key="1">
    <source>
        <dbReference type="ARBA" id="ARBA00022729"/>
    </source>
</evidence>
<dbReference type="CDD" id="cd14667">
    <property type="entry name" value="3D_containing_proteins"/>
    <property type="match status" value="1"/>
</dbReference>
<dbReference type="PANTHER" id="PTHR39160">
    <property type="entry name" value="CELL WALL-BINDING PROTEIN YOCH"/>
    <property type="match status" value="1"/>
</dbReference>
<sequence length="384" mass="41560">MGVVPLGDTHDPRPTGKLFATRWKHEHLRLILLCAILSFALTIFFLMLMRSASAHSVTVVDGGASTVIQTRSSDVQSLLKEQNIALGPYDKLDQPLDAELGEGSTVEIRRAASVTLLADWKTETKYTTGETVKDALASLGVSVGPDDRIFPDPDTKVYDGMKIRVIRVTKRVLEAKYPVQFAVVEKKDGTLQEGSKKVVQTGKQGTVVKQFEKVYEDGKLVSDKMISKTVAQPAVQKVVAVGTKKKPAVVALSYKPVTSSAAKTLKLNGRTIKVKNVISNVTLTAYTAGPASTGKDVGDPGYGVTASGTEVSEGRTISVDPDVIPIGWWVYIEGIGFRRAEDTGSAIKGKKIDVYFESEKYAYKFGKKRGYTVYVIGPVKPSAV</sequence>
<evidence type="ECO:0000313" key="5">
    <source>
        <dbReference type="Proteomes" id="UP000564644"/>
    </source>
</evidence>